<dbReference type="RefSeq" id="WP_190784472.1">
    <property type="nucleotide sequence ID" value="NZ_JACWZZ010000002.1"/>
</dbReference>
<dbReference type="SUPFAM" id="SSF82185">
    <property type="entry name" value="Histone H3 K4-specific methyltransferase SET7/9 N-terminal domain"/>
    <property type="match status" value="1"/>
</dbReference>
<dbReference type="Proteomes" id="UP000642468">
    <property type="component" value="Unassembled WGS sequence"/>
</dbReference>
<name>A0ABR8JKZ2_9BACT</name>
<accession>A0ABR8JKZ2</accession>
<evidence type="ECO:0000313" key="2">
    <source>
        <dbReference type="Proteomes" id="UP000642468"/>
    </source>
</evidence>
<evidence type="ECO:0008006" key="3">
    <source>
        <dbReference type="Google" id="ProtNLM"/>
    </source>
</evidence>
<organism evidence="1 2">
    <name type="scientific">Hymenobacter duratus</name>
    <dbReference type="NCBI Taxonomy" id="2771356"/>
    <lineage>
        <taxon>Bacteria</taxon>
        <taxon>Pseudomonadati</taxon>
        <taxon>Bacteroidota</taxon>
        <taxon>Cytophagia</taxon>
        <taxon>Cytophagales</taxon>
        <taxon>Hymenobacteraceae</taxon>
        <taxon>Hymenobacter</taxon>
    </lineage>
</organism>
<proteinExistence type="predicted"/>
<reference evidence="1 2" key="1">
    <citation type="submission" date="2020-09" db="EMBL/GenBank/DDBJ databases">
        <authorList>
            <person name="Kim M.K."/>
        </authorList>
    </citation>
    <scope>NUCLEOTIDE SEQUENCE [LARGE SCALE GENOMIC DNA]</scope>
    <source>
        <strain evidence="1 2">BT646</strain>
    </source>
</reference>
<gene>
    <name evidence="1" type="ORF">IC231_10515</name>
</gene>
<comment type="caution">
    <text evidence="1">The sequence shown here is derived from an EMBL/GenBank/DDBJ whole genome shotgun (WGS) entry which is preliminary data.</text>
</comment>
<evidence type="ECO:0000313" key="1">
    <source>
        <dbReference type="EMBL" id="MBD2715469.1"/>
    </source>
</evidence>
<dbReference type="EMBL" id="JACWZZ010000002">
    <property type="protein sequence ID" value="MBD2715469.1"/>
    <property type="molecule type" value="Genomic_DNA"/>
</dbReference>
<protein>
    <recommendedName>
        <fullName evidence="3">Toxin-antitoxin system YwqK family antitoxin</fullName>
    </recommendedName>
</protein>
<sequence>MKLIFFTCLFCLASAGFLKGQSSSSTVYKDLATKKFFAVSMMTRVVEGERIYIVENKKVDKLTYDSFQLARRNMENCRPCILKVYNGSNQLLREGVYYTDAPVGWEKIYYPNGKIKISGQYKENSTNDWGDLCTRHYCGVKIGRWTYFDEGGKQLYAEDWKDGEFIRQIPEQLTPEIWKMEFVFQGKDAENFPLRVEQISEIDIIPRYKNKAHAVLTVKLYIEAVGYRSFVSKYGVDEFKGIDTRKLLLASGIPMDKNPRFILEVLKGENNVGRLYLTIAK</sequence>
<keyword evidence="2" id="KW-1185">Reference proteome</keyword>
<dbReference type="Gene3D" id="2.20.110.10">
    <property type="entry name" value="Histone H3 K4-specific methyltransferase SET7/9 N-terminal domain"/>
    <property type="match status" value="1"/>
</dbReference>